<evidence type="ECO:0000313" key="2">
    <source>
        <dbReference type="EMBL" id="KUH38617.1"/>
    </source>
</evidence>
<evidence type="ECO:0000313" key="3">
    <source>
        <dbReference type="Proteomes" id="UP000054011"/>
    </source>
</evidence>
<dbReference type="AlphaFoldDB" id="A0A117IWJ5"/>
<evidence type="ECO:0000256" key="1">
    <source>
        <dbReference type="SAM" id="MobiDB-lite"/>
    </source>
</evidence>
<feature type="compositionally biased region" description="Polar residues" evidence="1">
    <location>
        <begin position="58"/>
        <end position="69"/>
    </location>
</feature>
<feature type="region of interest" description="Disordered" evidence="1">
    <location>
        <begin position="46"/>
        <end position="85"/>
    </location>
</feature>
<keyword evidence="3" id="KW-1185">Reference proteome</keyword>
<accession>A0A117IWJ5</accession>
<comment type="caution">
    <text evidence="2">The sequence shown here is derived from an EMBL/GenBank/DDBJ whole genome shotgun (WGS) entry which is preliminary data.</text>
</comment>
<dbReference type="EMBL" id="LNSV01000024">
    <property type="protein sequence ID" value="KUH38617.1"/>
    <property type="molecule type" value="Genomic_DNA"/>
</dbReference>
<proteinExistence type="predicted"/>
<dbReference type="Proteomes" id="UP000054011">
    <property type="component" value="Unassembled WGS sequence"/>
</dbReference>
<reference evidence="2 3" key="1">
    <citation type="submission" date="2015-11" db="EMBL/GenBank/DDBJ databases">
        <title>Genome-wide analysis reveals the secondary metabolome in Streptomyces kanasensis ZX01.</title>
        <authorList>
            <person name="Zhang G."/>
            <person name="Han L."/>
            <person name="Feng J."/>
            <person name="Zhang X."/>
        </authorList>
    </citation>
    <scope>NUCLEOTIDE SEQUENCE [LARGE SCALE GENOMIC DNA]</scope>
    <source>
        <strain evidence="2 3">ZX01</strain>
    </source>
</reference>
<organism evidence="2 3">
    <name type="scientific">Streptomyces kanasensis</name>
    <dbReference type="NCBI Taxonomy" id="936756"/>
    <lineage>
        <taxon>Bacteria</taxon>
        <taxon>Bacillati</taxon>
        <taxon>Actinomycetota</taxon>
        <taxon>Actinomycetes</taxon>
        <taxon>Kitasatosporales</taxon>
        <taxon>Streptomycetaceae</taxon>
        <taxon>Streptomyces</taxon>
    </lineage>
</organism>
<name>A0A117IWJ5_9ACTN</name>
<protein>
    <submittedName>
        <fullName evidence="2">Uncharacterized protein</fullName>
    </submittedName>
</protein>
<gene>
    <name evidence="2" type="ORF">ATE80_11845</name>
</gene>
<dbReference type="STRING" id="936756.ATE80_11845"/>
<sequence length="229" mass="24161">MMRKRSLDAIGIGWRPSRRLLVVIGALAVLLVLAGAVAWWTGNGKHAGDTPPKPAPSVSDSPTGASPTRSAAGDRTPAVPGPSPISDPLAFARASAVMLWTFDARTTSHAEQLAGMRAWMTPESAYADWDSVQSQVPDPVLWSRLKDNGQHATATVSEAHFPSAFKQALTDDPAAITQAYIYAVTVRGKTQLAWTGGGSGAEDRQITLAVQCRPGTDCRLVAIAPRVAP</sequence>